<dbReference type="AlphaFoldDB" id="A0A939DJN8"/>
<dbReference type="Proteomes" id="UP000664654">
    <property type="component" value="Unassembled WGS sequence"/>
</dbReference>
<dbReference type="InterPro" id="IPR052158">
    <property type="entry name" value="INH-QAR"/>
</dbReference>
<dbReference type="SUPFAM" id="SSF52317">
    <property type="entry name" value="Class I glutamine amidotransferase-like"/>
    <property type="match status" value="1"/>
</dbReference>
<feature type="signal peptide" evidence="1">
    <location>
        <begin position="1"/>
        <end position="22"/>
    </location>
</feature>
<dbReference type="Gene3D" id="3.40.50.880">
    <property type="match status" value="1"/>
</dbReference>
<name>A0A939DJN8_9ALTE</name>
<sequence>MKHISSCLLLILTLLVSHSALAQAQPVKVAILMFDDVQIIDFAGPFEVFGQAGFEVYTVSADGRPVTTVMGLSVNPSYSFDNLPGVDVVLVPGGEVHDVMRRSDVQAWLKQRRQDSRYIMSVCTGSHILAEAGLLDNLQATTFHRALDGLAEDYPDVEVLRDRRFVDNGQIITTAGLSSGMDGALHLVSTIKGVEAARTLAMHIEYDWDPKQGFVRGTMADRHLPDNDYEWPEGIKFERQASFGDQQSWQNRYLAKTTRGAADLQATYVKAMAAHKDWAPQAAIAEHLSWAATIEGQPWVHEFWVETGDKPDTYLLHQQIRRVTAQE</sequence>
<comment type="caution">
    <text evidence="3">The sequence shown here is derived from an EMBL/GenBank/DDBJ whole genome shotgun (WGS) entry which is preliminary data.</text>
</comment>
<evidence type="ECO:0000313" key="3">
    <source>
        <dbReference type="EMBL" id="MBN7823882.1"/>
    </source>
</evidence>
<dbReference type="PANTHER" id="PTHR43130">
    <property type="entry name" value="ARAC-FAMILY TRANSCRIPTIONAL REGULATOR"/>
    <property type="match status" value="1"/>
</dbReference>
<evidence type="ECO:0000313" key="4">
    <source>
        <dbReference type="Proteomes" id="UP000664654"/>
    </source>
</evidence>
<protein>
    <submittedName>
        <fullName evidence="3">DJ-1/PfpI family protein</fullName>
    </submittedName>
</protein>
<organism evidence="3 4">
    <name type="scientific">Bowmanella dokdonensis</name>
    <dbReference type="NCBI Taxonomy" id="751969"/>
    <lineage>
        <taxon>Bacteria</taxon>
        <taxon>Pseudomonadati</taxon>
        <taxon>Pseudomonadota</taxon>
        <taxon>Gammaproteobacteria</taxon>
        <taxon>Alteromonadales</taxon>
        <taxon>Alteromonadaceae</taxon>
        <taxon>Bowmanella</taxon>
    </lineage>
</organism>
<reference evidence="3" key="1">
    <citation type="submission" date="2021-03" db="EMBL/GenBank/DDBJ databases">
        <title>novel species isolated from a fishpond in China.</title>
        <authorList>
            <person name="Lu H."/>
            <person name="Cai Z."/>
        </authorList>
    </citation>
    <scope>NUCLEOTIDE SEQUENCE</scope>
    <source>
        <strain evidence="3">JCM 30855</strain>
    </source>
</reference>
<feature type="chain" id="PRO_5038118684" evidence="1">
    <location>
        <begin position="23"/>
        <end position="327"/>
    </location>
</feature>
<dbReference type="PANTHER" id="PTHR43130:SF3">
    <property type="entry name" value="HTH-TYPE TRANSCRIPTIONAL REGULATOR RV1931C"/>
    <property type="match status" value="1"/>
</dbReference>
<dbReference type="CDD" id="cd03139">
    <property type="entry name" value="GATase1_PfpI_2"/>
    <property type="match status" value="1"/>
</dbReference>
<keyword evidence="1" id="KW-0732">Signal</keyword>
<accession>A0A939DJN8</accession>
<evidence type="ECO:0000259" key="2">
    <source>
        <dbReference type="Pfam" id="PF01965"/>
    </source>
</evidence>
<gene>
    <name evidence="3" type="ORF">J0A66_01470</name>
</gene>
<dbReference type="EMBL" id="JAFKCV010000001">
    <property type="protein sequence ID" value="MBN7823882.1"/>
    <property type="molecule type" value="Genomic_DNA"/>
</dbReference>
<dbReference type="GO" id="GO:0006355">
    <property type="term" value="P:regulation of DNA-templated transcription"/>
    <property type="evidence" value="ECO:0007669"/>
    <property type="project" value="TreeGrafter"/>
</dbReference>
<feature type="domain" description="DJ-1/PfpI" evidence="2">
    <location>
        <begin position="28"/>
        <end position="188"/>
    </location>
</feature>
<dbReference type="InterPro" id="IPR002818">
    <property type="entry name" value="DJ-1/PfpI"/>
</dbReference>
<dbReference type="Pfam" id="PF01965">
    <property type="entry name" value="DJ-1_PfpI"/>
    <property type="match status" value="1"/>
</dbReference>
<dbReference type="InterPro" id="IPR029062">
    <property type="entry name" value="Class_I_gatase-like"/>
</dbReference>
<keyword evidence="4" id="KW-1185">Reference proteome</keyword>
<dbReference type="RefSeq" id="WP_206571986.1">
    <property type="nucleotide sequence ID" value="NZ_JAFKCV010000001.1"/>
</dbReference>
<proteinExistence type="predicted"/>
<evidence type="ECO:0000256" key="1">
    <source>
        <dbReference type="SAM" id="SignalP"/>
    </source>
</evidence>